<proteinExistence type="predicted"/>
<reference evidence="1" key="2">
    <citation type="submission" date="2020-09" db="EMBL/GenBank/DDBJ databases">
        <authorList>
            <person name="Sun Q."/>
            <person name="Zhou Y."/>
        </authorList>
    </citation>
    <scope>NUCLEOTIDE SEQUENCE</scope>
    <source>
        <strain evidence="1">CGMCC 1.15448</strain>
    </source>
</reference>
<dbReference type="Pfam" id="PF09674">
    <property type="entry name" value="DUF2400"/>
    <property type="match status" value="1"/>
</dbReference>
<dbReference type="InterPro" id="IPR014127">
    <property type="entry name" value="CHP02757"/>
</dbReference>
<reference evidence="1" key="1">
    <citation type="journal article" date="2014" name="Int. J. Syst. Evol. Microbiol.">
        <title>Complete genome sequence of Corynebacterium casei LMG S-19264T (=DSM 44701T), isolated from a smear-ripened cheese.</title>
        <authorList>
            <consortium name="US DOE Joint Genome Institute (JGI-PGF)"/>
            <person name="Walter F."/>
            <person name="Albersmeier A."/>
            <person name="Kalinowski J."/>
            <person name="Ruckert C."/>
        </authorList>
    </citation>
    <scope>NUCLEOTIDE SEQUENCE</scope>
    <source>
        <strain evidence="1">CGMCC 1.15448</strain>
    </source>
</reference>
<organism evidence="1 2">
    <name type="scientific">Puia dinghuensis</name>
    <dbReference type="NCBI Taxonomy" id="1792502"/>
    <lineage>
        <taxon>Bacteria</taxon>
        <taxon>Pseudomonadati</taxon>
        <taxon>Bacteroidota</taxon>
        <taxon>Chitinophagia</taxon>
        <taxon>Chitinophagales</taxon>
        <taxon>Chitinophagaceae</taxon>
        <taxon>Puia</taxon>
    </lineage>
</organism>
<evidence type="ECO:0000313" key="2">
    <source>
        <dbReference type="Proteomes" id="UP000607559"/>
    </source>
</evidence>
<gene>
    <name evidence="1" type="ORF">GCM10011511_36580</name>
</gene>
<dbReference type="AlphaFoldDB" id="A0A8J2UFB7"/>
<protein>
    <submittedName>
        <fullName evidence="1">TIGR02757 family protein</fullName>
    </submittedName>
</protein>
<dbReference type="EMBL" id="BMJC01000004">
    <property type="protein sequence ID" value="GGB09733.1"/>
    <property type="molecule type" value="Genomic_DNA"/>
</dbReference>
<sequence>MKPSVRPAGGDAAKPERARLKELSAFLNRKVAEYNRPSFIASDPVSIPHQFTRQQDIEIAGFFSAIFSWGNRTTIIRKADELMQLMDRAPHQFVLQHTDADLKKLLDFRHRTFNATDLLYFVAFFHHHYSHYDSLEDAFLRPWEERGAAPDGAAAGAGPADGGPVPDGWEAERALSAFYHYFFSLDETPPRTRKHIASPEKRSSCKRINMFLRWMVRRDENGVDFGLWRRIPPARLVCPLDVHVARVAKKFGLLSRPQADWLAAMELTAHLLQLDPDDPVKYDFALFGLGVMEKF</sequence>
<name>A0A8J2UFB7_9BACT</name>
<dbReference type="NCBIfam" id="TIGR02757">
    <property type="entry name" value="TIGR02757 family protein"/>
    <property type="match status" value="1"/>
</dbReference>
<keyword evidence="2" id="KW-1185">Reference proteome</keyword>
<dbReference type="Proteomes" id="UP000607559">
    <property type="component" value="Unassembled WGS sequence"/>
</dbReference>
<evidence type="ECO:0000313" key="1">
    <source>
        <dbReference type="EMBL" id="GGB09733.1"/>
    </source>
</evidence>
<dbReference type="RefSeq" id="WP_229688977.1">
    <property type="nucleotide sequence ID" value="NZ_BMJC01000004.1"/>
</dbReference>
<accession>A0A8J2UFB7</accession>
<comment type="caution">
    <text evidence="1">The sequence shown here is derived from an EMBL/GenBank/DDBJ whole genome shotgun (WGS) entry which is preliminary data.</text>
</comment>